<accession>A0AB36E2H7</accession>
<feature type="coiled-coil region" evidence="1">
    <location>
        <begin position="513"/>
        <end position="568"/>
    </location>
</feature>
<organism evidence="4 5">
    <name type="scientific">Gallibacterium salpingitidis</name>
    <dbReference type="NCBI Taxonomy" id="505341"/>
    <lineage>
        <taxon>Bacteria</taxon>
        <taxon>Pseudomonadati</taxon>
        <taxon>Pseudomonadota</taxon>
        <taxon>Gammaproteobacteria</taxon>
        <taxon>Pasteurellales</taxon>
        <taxon>Pasteurellaceae</taxon>
        <taxon>Gallibacterium</taxon>
    </lineage>
</organism>
<dbReference type="InterPro" id="IPR038475">
    <property type="entry name" value="RecG_C_sf"/>
</dbReference>
<protein>
    <submittedName>
        <fullName evidence="4">ATPase AAA</fullName>
    </submittedName>
</protein>
<evidence type="ECO:0000313" key="5">
    <source>
        <dbReference type="Proteomes" id="UP000092527"/>
    </source>
</evidence>
<reference evidence="4 5" key="1">
    <citation type="submission" date="2014-11" db="EMBL/GenBank/DDBJ databases">
        <title>Pan-genome of Gallibacterium spp.</title>
        <authorList>
            <person name="Kudirkiene E."/>
            <person name="Bojesen A.M."/>
        </authorList>
    </citation>
    <scope>NUCLEOTIDE SEQUENCE [LARGE SCALE GENOMIC DNA]</scope>
    <source>
        <strain evidence="4 5">18469/18</strain>
    </source>
</reference>
<evidence type="ECO:0000259" key="2">
    <source>
        <dbReference type="Pfam" id="PF04326"/>
    </source>
</evidence>
<sequence length="679" mass="77566">MTPLSIKDELDLQTLSESEELEFKSAQGRDGKGKLPDDFWPTYSAMANCRGGYVILGVSEKKGKFKIEGVSNIDLVRKQLFDILNNKNKVNLNLLNNNNLTVHIINDKPILIIQIPPAKRQEKPIYLNNQPMKETFIRLNESDHRCTEEQIKRMMAEQIESSRDDKILKGFSLADIDKDSLQAYKNLFAIAKPNHIWLEKDLLELFKNIGGWRKDRQTGEEGITLAGILMFGTWEAIQEAVPYYFVDYQELENFQAERWTDRIYPDGSWSGNLFDFYRKTYRKLIADLKVPFKLKNGIRLDQSKTHEAIREALVNTLVHTDYSGRASILIKKLPDKLSFRNPGLMRISPDIAIKGGESDCRNRRLHQMFLMNGAGERAGSGVPKIYRGWELAQFRTPKLYEQYIPSEQTILELPTISLIPQNVISHLEQIFGNSYHHLNHEEQMIVTTAAIEGSITHTRACQLTSKHSRDVTLALQKLIKKGFLTANGQKKNKIYSLPTGYTITTEYLLHSSTANLRENTNNLTDNANSLTNNANSLTDNANNLTDNANNLTDNANNLTDNANNLTDNTRDHLGRYLHSSVDMPIIDTLDTLTESFRNELLSSTEEVRKYKRLPPPKMRAIIYELCKGHYVRTAILEVLLNRKAQSLRETYLKPMVIEGLLKMTFPDKPNSPQQGYTSI</sequence>
<dbReference type="Proteomes" id="UP000092527">
    <property type="component" value="Unassembled WGS sequence"/>
</dbReference>
<dbReference type="InterPro" id="IPR049514">
    <property type="entry name" value="Fic-like_C"/>
</dbReference>
<feature type="domain" description="Filamentation induced by cAMP protein Fic-like C-terminal" evidence="3">
    <location>
        <begin position="620"/>
        <end position="676"/>
    </location>
</feature>
<comment type="caution">
    <text evidence="4">The sequence shown here is derived from an EMBL/GenBank/DDBJ whole genome shotgun (WGS) entry which is preliminary data.</text>
</comment>
<dbReference type="Gene3D" id="3.30.950.30">
    <property type="entry name" value="Schlafen, AAA domain"/>
    <property type="match status" value="1"/>
</dbReference>
<dbReference type="PANTHER" id="PTHR30595:SF6">
    <property type="entry name" value="SCHLAFEN ALBA-2 DOMAIN-CONTAINING PROTEIN"/>
    <property type="match status" value="1"/>
</dbReference>
<dbReference type="Pfam" id="PF04326">
    <property type="entry name" value="SLFN_AlbA_2"/>
    <property type="match status" value="1"/>
</dbReference>
<dbReference type="AlphaFoldDB" id="A0AB36E2H7"/>
<dbReference type="InterPro" id="IPR007421">
    <property type="entry name" value="Schlafen_AlbA_2_dom"/>
</dbReference>
<proteinExistence type="predicted"/>
<dbReference type="InterPro" id="IPR038461">
    <property type="entry name" value="Schlafen_AlbA_2_dom_sf"/>
</dbReference>
<dbReference type="PANTHER" id="PTHR30595">
    <property type="entry name" value="GLPR-RELATED TRANSCRIPTIONAL REPRESSOR"/>
    <property type="match status" value="1"/>
</dbReference>
<feature type="domain" description="Schlafen AlbA-2" evidence="2">
    <location>
        <begin position="17"/>
        <end position="146"/>
    </location>
</feature>
<evidence type="ECO:0000313" key="4">
    <source>
        <dbReference type="EMBL" id="OBX10382.1"/>
    </source>
</evidence>
<name>A0AB36E2H7_9PAST</name>
<evidence type="ECO:0000259" key="3">
    <source>
        <dbReference type="Pfam" id="PF21247"/>
    </source>
</evidence>
<keyword evidence="1" id="KW-0175">Coiled coil</keyword>
<evidence type="ECO:0000256" key="1">
    <source>
        <dbReference type="SAM" id="Coils"/>
    </source>
</evidence>
<dbReference type="Gene3D" id="3.30.565.60">
    <property type="match status" value="1"/>
</dbReference>
<dbReference type="EMBL" id="JTJU01000029">
    <property type="protein sequence ID" value="OBX10382.1"/>
    <property type="molecule type" value="Genomic_DNA"/>
</dbReference>
<dbReference type="Pfam" id="PF21247">
    <property type="entry name" value="Fic-like_C"/>
    <property type="match status" value="1"/>
</dbReference>
<gene>
    <name evidence="4" type="ORF">QV09_05990</name>
</gene>
<dbReference type="RefSeq" id="WP_066112101.1">
    <property type="nucleotide sequence ID" value="NZ_CP103875.1"/>
</dbReference>
<dbReference type="Pfam" id="PF13749">
    <property type="entry name" value="HATPase_c_4"/>
    <property type="match status" value="1"/>
</dbReference>